<gene>
    <name evidence="1" type="ORF">COT61_04110</name>
</gene>
<sequence>LSEACVSVPLTIKRSLCERPAHNNELWAIAFDRGRSWFYCDEFSYKEIAEILRLQDEVTDIEAAVNLCVERGRLDISDVNEPFPEIFYKVTERGKAAYNALRS</sequence>
<reference evidence="2" key="1">
    <citation type="submission" date="2017-09" db="EMBL/GenBank/DDBJ databases">
        <title>Depth-based differentiation of microbial function through sediment-hosted aquifers and enrichment of novel symbionts in the deep terrestrial subsurface.</title>
        <authorList>
            <person name="Probst A.J."/>
            <person name="Ladd B."/>
            <person name="Jarett J.K."/>
            <person name="Geller-Mcgrath D.E."/>
            <person name="Sieber C.M.K."/>
            <person name="Emerson J.B."/>
            <person name="Anantharaman K."/>
            <person name="Thomas B.C."/>
            <person name="Malmstrom R."/>
            <person name="Stieglmeier M."/>
            <person name="Klingl A."/>
            <person name="Woyke T."/>
            <person name="Ryan C.M."/>
            <person name="Banfield J.F."/>
        </authorList>
    </citation>
    <scope>NUCLEOTIDE SEQUENCE [LARGE SCALE GENOMIC DNA]</scope>
</reference>
<protein>
    <submittedName>
        <fullName evidence="1">Uncharacterized protein</fullName>
    </submittedName>
</protein>
<dbReference type="AlphaFoldDB" id="A0A2H0WWS9"/>
<accession>A0A2H0WWS9</accession>
<dbReference type="EMBL" id="PEZF01000140">
    <property type="protein sequence ID" value="PIS16398.1"/>
    <property type="molecule type" value="Genomic_DNA"/>
</dbReference>
<comment type="caution">
    <text evidence="1">The sequence shown here is derived from an EMBL/GenBank/DDBJ whole genome shotgun (WGS) entry which is preliminary data.</text>
</comment>
<evidence type="ECO:0000313" key="1">
    <source>
        <dbReference type="EMBL" id="PIS16398.1"/>
    </source>
</evidence>
<organism evidence="1 2">
    <name type="scientific">Candidatus Portnoybacteria bacterium CG09_land_8_20_14_0_10_44_13</name>
    <dbReference type="NCBI Taxonomy" id="1974811"/>
    <lineage>
        <taxon>Bacteria</taxon>
        <taxon>Candidatus Portnoyibacteriota</taxon>
    </lineage>
</organism>
<feature type="non-terminal residue" evidence="1">
    <location>
        <position position="1"/>
    </location>
</feature>
<dbReference type="Proteomes" id="UP000229080">
    <property type="component" value="Unassembled WGS sequence"/>
</dbReference>
<proteinExistence type="predicted"/>
<name>A0A2H0WWS9_9BACT</name>
<evidence type="ECO:0000313" key="2">
    <source>
        <dbReference type="Proteomes" id="UP000229080"/>
    </source>
</evidence>